<dbReference type="GO" id="GO:0006508">
    <property type="term" value="P:proteolysis"/>
    <property type="evidence" value="ECO:0007669"/>
    <property type="project" value="UniProtKB-KW"/>
</dbReference>
<gene>
    <name evidence="13" type="ORF">HBH39_15345</name>
</gene>
<evidence type="ECO:0000256" key="10">
    <source>
        <dbReference type="ARBA" id="ARBA00023145"/>
    </source>
</evidence>
<accession>A0A6G9QM76</accession>
<dbReference type="GO" id="GO:0004222">
    <property type="term" value="F:metalloendopeptidase activity"/>
    <property type="evidence" value="ECO:0007669"/>
    <property type="project" value="InterPro"/>
</dbReference>
<dbReference type="InterPro" id="IPR003137">
    <property type="entry name" value="PA_domain"/>
</dbReference>
<name>A0A6G9QM76_9GAMM</name>
<dbReference type="Pfam" id="PF02128">
    <property type="entry name" value="Peptidase_M36"/>
    <property type="match status" value="1"/>
</dbReference>
<dbReference type="Gene3D" id="2.60.40.3010">
    <property type="match status" value="1"/>
</dbReference>
<dbReference type="PROSITE" id="PS50835">
    <property type="entry name" value="IG_LIKE"/>
    <property type="match status" value="1"/>
</dbReference>
<comment type="similarity">
    <text evidence="3">Belongs to the peptidase M36 family.</text>
</comment>
<dbReference type="GO" id="GO:0008270">
    <property type="term" value="F:zinc ion binding"/>
    <property type="evidence" value="ECO:0007669"/>
    <property type="project" value="InterPro"/>
</dbReference>
<dbReference type="InterPro" id="IPR027268">
    <property type="entry name" value="Peptidase_M4/M1_CTD_sf"/>
</dbReference>
<organism evidence="13 14">
    <name type="scientific">Shewanella aestuarii</name>
    <dbReference type="NCBI Taxonomy" id="1028752"/>
    <lineage>
        <taxon>Bacteria</taxon>
        <taxon>Pseudomonadati</taxon>
        <taxon>Pseudomonadota</taxon>
        <taxon>Gammaproteobacteria</taxon>
        <taxon>Alteromonadales</taxon>
        <taxon>Shewanellaceae</taxon>
        <taxon>Shewanella</taxon>
    </lineage>
</organism>
<dbReference type="NCBIfam" id="TIGR03501">
    <property type="entry name" value="GlyGly_CTERM"/>
    <property type="match status" value="1"/>
</dbReference>
<keyword evidence="5" id="KW-0645">Protease</keyword>
<evidence type="ECO:0000256" key="3">
    <source>
        <dbReference type="ARBA" id="ARBA00006006"/>
    </source>
</evidence>
<evidence type="ECO:0000256" key="4">
    <source>
        <dbReference type="ARBA" id="ARBA00022525"/>
    </source>
</evidence>
<dbReference type="PANTHER" id="PTHR33478">
    <property type="entry name" value="EXTRACELLULAR METALLOPROTEINASE MEP"/>
    <property type="match status" value="1"/>
</dbReference>
<dbReference type="KEGG" id="saes:HBH39_15345"/>
<reference evidence="13 14" key="1">
    <citation type="submission" date="2020-03" db="EMBL/GenBank/DDBJ databases">
        <title>Complete genome sequence of Shewanella sp.</title>
        <authorList>
            <person name="Kim Y.-S."/>
            <person name="Kim S.-J."/>
            <person name="Jung H.-K."/>
            <person name="Kim K.-H."/>
        </authorList>
    </citation>
    <scope>NUCLEOTIDE SEQUENCE [LARGE SCALE GENOMIC DNA]</scope>
    <source>
        <strain evidence="13 14">PN3F2</strain>
    </source>
</reference>
<dbReference type="SUPFAM" id="SSF55486">
    <property type="entry name" value="Metalloproteases ('zincins'), catalytic domain"/>
    <property type="match status" value="1"/>
</dbReference>
<comment type="cofactor">
    <cofactor evidence="1">
        <name>Zn(2+)</name>
        <dbReference type="ChEBI" id="CHEBI:29105"/>
    </cofactor>
</comment>
<evidence type="ECO:0000256" key="11">
    <source>
        <dbReference type="SAM" id="SignalP"/>
    </source>
</evidence>
<keyword evidence="11" id="KW-0732">Signal</keyword>
<dbReference type="Gene3D" id="3.50.30.30">
    <property type="match status" value="1"/>
</dbReference>
<evidence type="ECO:0000256" key="2">
    <source>
        <dbReference type="ARBA" id="ARBA00004613"/>
    </source>
</evidence>
<dbReference type="SUPFAM" id="SSF52025">
    <property type="entry name" value="PA domain"/>
    <property type="match status" value="1"/>
</dbReference>
<protein>
    <submittedName>
        <fullName evidence="13">GlyGly-CTERM sorting domain-containing protein</fullName>
    </submittedName>
</protein>
<evidence type="ECO:0000256" key="8">
    <source>
        <dbReference type="ARBA" id="ARBA00022833"/>
    </source>
</evidence>
<evidence type="ECO:0000256" key="9">
    <source>
        <dbReference type="ARBA" id="ARBA00023049"/>
    </source>
</evidence>
<dbReference type="InterPro" id="IPR001842">
    <property type="entry name" value="Peptidase_M36"/>
</dbReference>
<dbReference type="InterPro" id="IPR020008">
    <property type="entry name" value="GlyGly_CTERM"/>
</dbReference>
<dbReference type="GO" id="GO:0005615">
    <property type="term" value="C:extracellular space"/>
    <property type="evidence" value="ECO:0007669"/>
    <property type="project" value="InterPro"/>
</dbReference>
<evidence type="ECO:0000313" key="14">
    <source>
        <dbReference type="Proteomes" id="UP000502608"/>
    </source>
</evidence>
<dbReference type="Gene3D" id="3.10.170.10">
    <property type="match status" value="1"/>
</dbReference>
<dbReference type="PANTHER" id="PTHR33478:SF1">
    <property type="entry name" value="EXTRACELLULAR METALLOPROTEINASE MEP"/>
    <property type="match status" value="1"/>
</dbReference>
<feature type="domain" description="Ig-like" evidence="12">
    <location>
        <begin position="1189"/>
        <end position="1277"/>
    </location>
</feature>
<keyword evidence="10" id="KW-0865">Zymogen</keyword>
<dbReference type="InterPro" id="IPR007110">
    <property type="entry name" value="Ig-like_dom"/>
</dbReference>
<dbReference type="NCBIfam" id="NF038111">
    <property type="entry name" value="rhom_dep_M36"/>
    <property type="match status" value="1"/>
</dbReference>
<dbReference type="InterPro" id="IPR050371">
    <property type="entry name" value="Fungal_virulence_M36"/>
</dbReference>
<feature type="signal peptide" evidence="11">
    <location>
        <begin position="1"/>
        <end position="28"/>
    </location>
</feature>
<proteinExistence type="inferred from homology"/>
<dbReference type="CDD" id="cd04818">
    <property type="entry name" value="PA_subtilisin_1"/>
    <property type="match status" value="1"/>
</dbReference>
<keyword evidence="14" id="KW-1185">Reference proteome</keyword>
<evidence type="ECO:0000313" key="13">
    <source>
        <dbReference type="EMBL" id="QIR15690.1"/>
    </source>
</evidence>
<evidence type="ECO:0000259" key="12">
    <source>
        <dbReference type="PROSITE" id="PS50835"/>
    </source>
</evidence>
<feature type="chain" id="PRO_5026304000" evidence="11">
    <location>
        <begin position="29"/>
        <end position="1316"/>
    </location>
</feature>
<keyword evidence="8" id="KW-0862">Zinc</keyword>
<evidence type="ECO:0000256" key="7">
    <source>
        <dbReference type="ARBA" id="ARBA00022801"/>
    </source>
</evidence>
<evidence type="ECO:0000256" key="5">
    <source>
        <dbReference type="ARBA" id="ARBA00022670"/>
    </source>
</evidence>
<dbReference type="InterPro" id="IPR046450">
    <property type="entry name" value="PA_dom_sf"/>
</dbReference>
<evidence type="ECO:0000256" key="6">
    <source>
        <dbReference type="ARBA" id="ARBA00022723"/>
    </source>
</evidence>
<dbReference type="Proteomes" id="UP000502608">
    <property type="component" value="Chromosome"/>
</dbReference>
<dbReference type="Gene3D" id="1.10.390.10">
    <property type="entry name" value="Neutral Protease Domain 2"/>
    <property type="match status" value="1"/>
</dbReference>
<keyword evidence="6" id="KW-0479">Metal-binding</keyword>
<sequence length="1316" mass="140679">MKTKLSLAISAALLSGATLSTMSFSALSADLTQAPNYKSFDKAQLAKKYNSLENVATKSGMRNQFDAELGKTTFQWAGTNHAKPNLGAIKSDQKVAYAADFYLSKLTGFSSAKRGLTQAVLANTHDMGRGPIIAKYKQAIAGVEVFNREYNIMMDRELNLVASSGYFTSTNSDKSISAAFKDIDAAFGDASNSVSTAFKAMGGNKSAITIAPKSTKGQYETFAVTNTGTDKVLVGEPRAKKVFFEHKNKLVAAHYVEIETGSLDSQDSEYYSYVISAKTGEILFKNNLTSHAAEFDYRVYADADGKPWDSPHGNVMPAPEGSDVDAYLTAPYLDAPLVGLSHGPISTMDPWLADDATTTSGNNVNAYVDAVAPQGFTNGDYQAEITSANTFDYVYNVNEPEYSINNRKAAIVNLFYMNNYLHNDYYDHGFDEAAGNAQAFNYDRGGVEGDPLNVEVQDNSGFNNANMSTPADGASPRMQMYLWETTQAENGVDYGLTITSHADIGLLDVVQFASFGADVYDISGDLVRIDDGVAPVTNGCEPAMNGAELAGKIAIIDRGACNFTAKVKHAQDVGAIAVIIANNNDDGTPAPMGGADDTVTIPSMGINFSDGAAIYALLDANETVSIDMFKNDLTRKFKDSSWDNAIVAHEWGHYISNRLVGNGSGLSSNQARSMGEGFGDFHALLFGSDAADNLVVGNENYAGGYGDTTYVASFVTGIRAYPYSTNMDINPSTFAYVGANPQVHASGSVYAAMLWDAFIGLVNDERHTFDEAKSLMKDYLVAGYKMMPMAPTFTEGRDALLAAAYANDVEDYKVILGAFARRGMGLGAQSPSRFSTDHAGVVESYETELSAFSVTAHDMNANYEGLMSGYCSKDSIIDKGETGTVSFTIQNNGSEALSGLTGQVVVESDHDVTFANDGKVSFGELALFGTATSAPVEFTLNDAGTGDELVLKFVADEMDGVETAEYMLSTIVNVDFEERELTGTTQYEDLNTLSRLKDFTENVMAGGDMAKGTFGLDQWDEMDGLISATGNSFTSDVAYETRPTTVGFAGDYTVSFWHLYNLEEGFDGAVVEVSVNGGDWVDVTEVGGIFEGDGYTDTGLEYTEAAIADRAMFSGVNYGMETINFGETLNGNQVQFRFRVATDSAVVPDPVFGFPAGWYIDDITFTNTETSIFSDVVAGDTYACENRLPSVSIMANAAEVNEGEEVIFTATAIDANAADTLTYTWAQTSGTAATLTTTDTAELTFTAPLIASGSETLEFTLTVNDGVADVVTSVAVTVSDIPAAVVEPPKAKSSSGGSMGWLGLLLLPIAALRRRK</sequence>
<keyword evidence="4" id="KW-0964">Secreted</keyword>
<comment type="subcellular location">
    <subcellularLocation>
        <location evidence="2">Secreted</location>
    </subcellularLocation>
</comment>
<evidence type="ECO:0000256" key="1">
    <source>
        <dbReference type="ARBA" id="ARBA00001947"/>
    </source>
</evidence>
<dbReference type="RefSeq" id="WP_167679546.1">
    <property type="nucleotide sequence ID" value="NZ_CP050313.1"/>
</dbReference>
<dbReference type="Pfam" id="PF22352">
    <property type="entry name" value="K319L-like_PKD"/>
    <property type="match status" value="1"/>
</dbReference>
<dbReference type="Pfam" id="PF02225">
    <property type="entry name" value="PA"/>
    <property type="match status" value="1"/>
</dbReference>
<dbReference type="EMBL" id="CP050313">
    <property type="protein sequence ID" value="QIR15690.1"/>
    <property type="molecule type" value="Genomic_DNA"/>
</dbReference>
<keyword evidence="7" id="KW-0378">Hydrolase</keyword>
<keyword evidence="9" id="KW-0482">Metalloprotease</keyword>